<gene>
    <name evidence="1" type="ORF">ALECFALPRED_004536</name>
</gene>
<proteinExistence type="predicted"/>
<dbReference type="AlphaFoldDB" id="A0A8H3FS67"/>
<dbReference type="Proteomes" id="UP000664203">
    <property type="component" value="Unassembled WGS sequence"/>
</dbReference>
<accession>A0A8H3FS67</accession>
<sequence>MSSVPADQDVWDDNGRMVRHSYTKDARAKHSIIAAVKRYDREVISQHQHDHTSIQSLLWYIACKKMPRSITKVFESAMAALPRSNWNTKRADSEAISNISIRAGEVDLESTTGPGSLELGAPSGVCVSQYSKYCHSDVKHHLRTYVASITTERDAGPDRFGSFFWVDCGIKVEDSTNTFIAHRSDMLHGATLHDVKPGCKGAGALMKNMVHSGGAYL</sequence>
<organism evidence="1 2">
    <name type="scientific">Alectoria fallacina</name>
    <dbReference type="NCBI Taxonomy" id="1903189"/>
    <lineage>
        <taxon>Eukaryota</taxon>
        <taxon>Fungi</taxon>
        <taxon>Dikarya</taxon>
        <taxon>Ascomycota</taxon>
        <taxon>Pezizomycotina</taxon>
        <taxon>Lecanoromycetes</taxon>
        <taxon>OSLEUM clade</taxon>
        <taxon>Lecanoromycetidae</taxon>
        <taxon>Lecanorales</taxon>
        <taxon>Lecanorineae</taxon>
        <taxon>Parmeliaceae</taxon>
        <taxon>Alectoria</taxon>
    </lineage>
</organism>
<name>A0A8H3FS67_9LECA</name>
<comment type="caution">
    <text evidence="1">The sequence shown here is derived from an EMBL/GenBank/DDBJ whole genome shotgun (WGS) entry which is preliminary data.</text>
</comment>
<keyword evidence="2" id="KW-1185">Reference proteome</keyword>
<dbReference type="EMBL" id="CAJPDR010000280">
    <property type="protein sequence ID" value="CAF9930147.1"/>
    <property type="molecule type" value="Genomic_DNA"/>
</dbReference>
<reference evidence="1" key="1">
    <citation type="submission" date="2021-03" db="EMBL/GenBank/DDBJ databases">
        <authorList>
            <person name="Tagirdzhanova G."/>
        </authorList>
    </citation>
    <scope>NUCLEOTIDE SEQUENCE</scope>
</reference>
<evidence type="ECO:0000313" key="2">
    <source>
        <dbReference type="Proteomes" id="UP000664203"/>
    </source>
</evidence>
<evidence type="ECO:0000313" key="1">
    <source>
        <dbReference type="EMBL" id="CAF9930147.1"/>
    </source>
</evidence>
<dbReference type="OrthoDB" id="5419268at2759"/>
<protein>
    <submittedName>
        <fullName evidence="1">Uncharacterized protein</fullName>
    </submittedName>
</protein>